<dbReference type="SUPFAM" id="SSF57884">
    <property type="entry name" value="Ada DNA repair protein, N-terminal domain (N-Ada 10)"/>
    <property type="match status" value="1"/>
</dbReference>
<feature type="transmembrane region" description="Helical" evidence="6">
    <location>
        <begin position="105"/>
        <end position="125"/>
    </location>
</feature>
<reference evidence="7" key="1">
    <citation type="journal article" date="2024" name="Syst. Appl. Microbiol.">
        <title>First single-strain enrichments of Electrothrix cable bacteria, description of E. aestuarii sp. nov. and E. rattekaaiensis sp. nov., and proposal of a cable bacteria taxonomy following the rules of the SeqCode.</title>
        <authorList>
            <person name="Plum-Jensen L.E."/>
            <person name="Schramm A."/>
            <person name="Marshall I.P.G."/>
        </authorList>
    </citation>
    <scope>NUCLEOTIDE SEQUENCE</scope>
    <source>
        <strain evidence="7">Rat1</strain>
    </source>
</reference>
<feature type="transmembrane region" description="Helical" evidence="6">
    <location>
        <begin position="59"/>
        <end position="84"/>
    </location>
</feature>
<evidence type="ECO:0000256" key="5">
    <source>
        <dbReference type="ARBA" id="ARBA00023136"/>
    </source>
</evidence>
<dbReference type="PANTHER" id="PTHR33529:SF6">
    <property type="entry name" value="YJGP_YJGQ FAMILY PERMEASE"/>
    <property type="match status" value="1"/>
</dbReference>
<proteinExistence type="predicted"/>
<dbReference type="InterPro" id="IPR035451">
    <property type="entry name" value="Ada-like_dom_sf"/>
</dbReference>
<dbReference type="GO" id="GO:0043190">
    <property type="term" value="C:ATP-binding cassette (ABC) transporter complex"/>
    <property type="evidence" value="ECO:0007669"/>
    <property type="project" value="InterPro"/>
</dbReference>
<sequence>MQRKGIPFLLYSYIATELLAPFFASFLILYGVFFLIRLIPLLEVVLELGINLPDFIRLFSYIFPHMLLYVIPMASMAGVIIGFTRLTNEREILALKACGISLRQMLPPVVMVASVIALLTGYFSVHLIPAGQIAMHQLMFQLAKEKIDSGIKEKKFTEALGDLVVYVDDIDEQDHWNGVYVSDMRDREQPIIIMAKKGRMKANIKTMSVIIVLDNGTLHNTSGLDSQIVRFNRYQLNIPLKPPTRIDGDDVTTLSRGSMSQAQLVEAAQEYGVDSQVGVNYLTEYHHRLALPVGCLILSLLGLPLGLQAGPGRKAVGIPLGLGFFVLYYIVFTLFRVMAEDMALPLLAGMWLPNVIFAVMTGVIFWRVEQEKPIFSERLTLRLEAVLDVLFLVPFKRVAQAFKSLLGSREKQKKQADPAWDGMLVHADAKERVFHLPGCEQYHCTNCTLQFNSVYVAYEAGFEPCPYCATQAKSYDL</sequence>
<keyword evidence="5 6" id="KW-0472">Membrane</keyword>
<dbReference type="KEGG" id="eaj:Q3M24_11815"/>
<evidence type="ECO:0000256" key="4">
    <source>
        <dbReference type="ARBA" id="ARBA00022989"/>
    </source>
</evidence>
<comment type="subcellular location">
    <subcellularLocation>
        <location evidence="1">Cell membrane</location>
        <topology evidence="1">Multi-pass membrane protein</topology>
    </subcellularLocation>
</comment>
<feature type="transmembrane region" description="Helical" evidence="6">
    <location>
        <begin position="351"/>
        <end position="368"/>
    </location>
</feature>
<dbReference type="NCBIfam" id="TIGR04407">
    <property type="entry name" value="LptF_YjgP"/>
    <property type="match status" value="1"/>
</dbReference>
<evidence type="ECO:0000313" key="7">
    <source>
        <dbReference type="EMBL" id="XCN71009.1"/>
    </source>
</evidence>
<dbReference type="GO" id="GO:0055085">
    <property type="term" value="P:transmembrane transport"/>
    <property type="evidence" value="ECO:0007669"/>
    <property type="project" value="InterPro"/>
</dbReference>
<evidence type="ECO:0000256" key="6">
    <source>
        <dbReference type="SAM" id="Phobius"/>
    </source>
</evidence>
<dbReference type="PANTHER" id="PTHR33529">
    <property type="entry name" value="SLR0882 PROTEIN-RELATED"/>
    <property type="match status" value="1"/>
</dbReference>
<keyword evidence="2" id="KW-1003">Cell membrane</keyword>
<evidence type="ECO:0000256" key="3">
    <source>
        <dbReference type="ARBA" id="ARBA00022692"/>
    </source>
</evidence>
<dbReference type="EMBL" id="CP159373">
    <property type="protein sequence ID" value="XCN71009.1"/>
    <property type="molecule type" value="Genomic_DNA"/>
</dbReference>
<reference evidence="7" key="2">
    <citation type="submission" date="2024-06" db="EMBL/GenBank/DDBJ databases">
        <authorList>
            <person name="Plum-Jensen L.E."/>
            <person name="Schramm A."/>
            <person name="Marshall I.P.G."/>
        </authorList>
    </citation>
    <scope>NUCLEOTIDE SEQUENCE</scope>
    <source>
        <strain evidence="7">Rat1</strain>
    </source>
</reference>
<evidence type="ECO:0000256" key="1">
    <source>
        <dbReference type="ARBA" id="ARBA00004651"/>
    </source>
</evidence>
<keyword evidence="3 6" id="KW-0812">Transmembrane</keyword>
<dbReference type="Pfam" id="PF03739">
    <property type="entry name" value="LptF_LptG"/>
    <property type="match status" value="1"/>
</dbReference>
<dbReference type="InterPro" id="IPR030922">
    <property type="entry name" value="LptF"/>
</dbReference>
<protein>
    <submittedName>
        <fullName evidence="7">LPS export ABC transporter permease LptF</fullName>
    </submittedName>
</protein>
<organism evidence="7">
    <name type="scientific">Candidatus Electrothrix aestuarii</name>
    <dbReference type="NCBI Taxonomy" id="3062594"/>
    <lineage>
        <taxon>Bacteria</taxon>
        <taxon>Pseudomonadati</taxon>
        <taxon>Thermodesulfobacteriota</taxon>
        <taxon>Desulfobulbia</taxon>
        <taxon>Desulfobulbales</taxon>
        <taxon>Desulfobulbaceae</taxon>
        <taxon>Candidatus Electrothrix</taxon>
    </lineage>
</organism>
<accession>A0AAU8LP26</accession>
<gene>
    <name evidence="7" type="primary">lptF</name>
    <name evidence="7" type="ORF">Q3M24_11815</name>
</gene>
<feature type="transmembrane region" description="Helical" evidence="6">
    <location>
        <begin position="12"/>
        <end position="39"/>
    </location>
</feature>
<dbReference type="GO" id="GO:0015920">
    <property type="term" value="P:lipopolysaccharide transport"/>
    <property type="evidence" value="ECO:0007669"/>
    <property type="project" value="TreeGrafter"/>
</dbReference>
<feature type="transmembrane region" description="Helical" evidence="6">
    <location>
        <begin position="319"/>
        <end position="339"/>
    </location>
</feature>
<dbReference type="AlphaFoldDB" id="A0AAU8LP26"/>
<dbReference type="InterPro" id="IPR005495">
    <property type="entry name" value="LptG/LptF_permease"/>
</dbReference>
<keyword evidence="4 6" id="KW-1133">Transmembrane helix</keyword>
<evidence type="ECO:0000256" key="2">
    <source>
        <dbReference type="ARBA" id="ARBA00022475"/>
    </source>
</evidence>
<name>A0AAU8LP26_9BACT</name>